<dbReference type="Pfam" id="PF00692">
    <property type="entry name" value="dUTPase"/>
    <property type="match status" value="1"/>
</dbReference>
<dbReference type="PANTHER" id="PTHR11241">
    <property type="entry name" value="DEOXYURIDINE 5'-TRIPHOSPHATE NUCLEOTIDOHYDROLASE"/>
    <property type="match status" value="1"/>
</dbReference>
<evidence type="ECO:0000256" key="5">
    <source>
        <dbReference type="ARBA" id="ARBA00047686"/>
    </source>
</evidence>
<dbReference type="GO" id="GO:0000287">
    <property type="term" value="F:magnesium ion binding"/>
    <property type="evidence" value="ECO:0007669"/>
    <property type="project" value="InterPro"/>
</dbReference>
<keyword evidence="3" id="KW-0378">Hydrolase</keyword>
<feature type="domain" description="dUTPase-like" evidence="6">
    <location>
        <begin position="14"/>
        <end position="143"/>
    </location>
</feature>
<accession>A0A1G2DIQ5</accession>
<keyword evidence="4" id="KW-0546">Nucleotide metabolism</keyword>
<dbReference type="GO" id="GO:0004170">
    <property type="term" value="F:dUTP diphosphatase activity"/>
    <property type="evidence" value="ECO:0007669"/>
    <property type="project" value="UniProtKB-EC"/>
</dbReference>
<evidence type="ECO:0000259" key="6">
    <source>
        <dbReference type="Pfam" id="PF00692"/>
    </source>
</evidence>
<proteinExistence type="inferred from homology"/>
<dbReference type="AlphaFoldDB" id="A0A1G2DIQ5"/>
<dbReference type="STRING" id="1798664.A3C93_01875"/>
<evidence type="ECO:0000313" key="7">
    <source>
        <dbReference type="EMBL" id="OGZ13489.1"/>
    </source>
</evidence>
<protein>
    <recommendedName>
        <fullName evidence="2">dUTP diphosphatase</fullName>
        <ecNumber evidence="2">3.6.1.23</ecNumber>
    </recommendedName>
</protein>
<evidence type="ECO:0000256" key="3">
    <source>
        <dbReference type="ARBA" id="ARBA00022801"/>
    </source>
</evidence>
<dbReference type="GO" id="GO:0006226">
    <property type="term" value="P:dUMP biosynthetic process"/>
    <property type="evidence" value="ECO:0007669"/>
    <property type="project" value="InterPro"/>
</dbReference>
<organism evidence="7 8">
    <name type="scientific">Candidatus Lloydbacteria bacterium RIFCSPHIGHO2_02_FULL_54_17</name>
    <dbReference type="NCBI Taxonomy" id="1798664"/>
    <lineage>
        <taxon>Bacteria</taxon>
        <taxon>Candidatus Lloydiibacteriota</taxon>
    </lineage>
</organism>
<dbReference type="Gene3D" id="2.70.40.10">
    <property type="match status" value="1"/>
</dbReference>
<dbReference type="NCBIfam" id="TIGR00576">
    <property type="entry name" value="dut"/>
    <property type="match status" value="1"/>
</dbReference>
<sequence length="145" mass="15767">MNKKVRIKRIDKSLPLPEYQTSGAAGFDLAARERVVIPAHKVAYVPLNVAIAPPTGHFLLLAARSSLQKRGLTMANGVGIGDADFSGNEDEYRAALRNFTDSDVVVERGDRIVQGLFIPVTHVDFVEVEEMDKKTRGGFGSTGVQ</sequence>
<dbReference type="CDD" id="cd07557">
    <property type="entry name" value="trimeric_dUTPase"/>
    <property type="match status" value="1"/>
</dbReference>
<evidence type="ECO:0000256" key="4">
    <source>
        <dbReference type="ARBA" id="ARBA00023080"/>
    </source>
</evidence>
<comment type="caution">
    <text evidence="7">The sequence shown here is derived from an EMBL/GenBank/DDBJ whole genome shotgun (WGS) entry which is preliminary data.</text>
</comment>
<comment type="catalytic activity">
    <reaction evidence="5">
        <text>dUTP + H2O = dUMP + diphosphate + H(+)</text>
        <dbReference type="Rhea" id="RHEA:10248"/>
        <dbReference type="ChEBI" id="CHEBI:15377"/>
        <dbReference type="ChEBI" id="CHEBI:15378"/>
        <dbReference type="ChEBI" id="CHEBI:33019"/>
        <dbReference type="ChEBI" id="CHEBI:61555"/>
        <dbReference type="ChEBI" id="CHEBI:246422"/>
        <dbReference type="EC" id="3.6.1.23"/>
    </reaction>
</comment>
<dbReference type="SUPFAM" id="SSF51283">
    <property type="entry name" value="dUTPase-like"/>
    <property type="match status" value="1"/>
</dbReference>
<dbReference type="PANTHER" id="PTHR11241:SF0">
    <property type="entry name" value="DEOXYURIDINE 5'-TRIPHOSPHATE NUCLEOTIDOHYDROLASE"/>
    <property type="match status" value="1"/>
</dbReference>
<reference evidence="7 8" key="1">
    <citation type="journal article" date="2016" name="Nat. Commun.">
        <title>Thousands of microbial genomes shed light on interconnected biogeochemical processes in an aquifer system.</title>
        <authorList>
            <person name="Anantharaman K."/>
            <person name="Brown C.T."/>
            <person name="Hug L.A."/>
            <person name="Sharon I."/>
            <person name="Castelle C.J."/>
            <person name="Probst A.J."/>
            <person name="Thomas B.C."/>
            <person name="Singh A."/>
            <person name="Wilkins M.J."/>
            <person name="Karaoz U."/>
            <person name="Brodie E.L."/>
            <person name="Williams K.H."/>
            <person name="Hubbard S.S."/>
            <person name="Banfield J.F."/>
        </authorList>
    </citation>
    <scope>NUCLEOTIDE SEQUENCE [LARGE SCALE GENOMIC DNA]</scope>
</reference>
<name>A0A1G2DIQ5_9BACT</name>
<dbReference type="EMBL" id="MHLO01000003">
    <property type="protein sequence ID" value="OGZ13489.1"/>
    <property type="molecule type" value="Genomic_DNA"/>
</dbReference>
<evidence type="ECO:0000256" key="2">
    <source>
        <dbReference type="ARBA" id="ARBA00012379"/>
    </source>
</evidence>
<evidence type="ECO:0000313" key="8">
    <source>
        <dbReference type="Proteomes" id="UP000178636"/>
    </source>
</evidence>
<dbReference type="EC" id="3.6.1.23" evidence="2"/>
<comment type="similarity">
    <text evidence="1">Belongs to the dUTPase family.</text>
</comment>
<dbReference type="GO" id="GO:0046081">
    <property type="term" value="P:dUTP catabolic process"/>
    <property type="evidence" value="ECO:0007669"/>
    <property type="project" value="InterPro"/>
</dbReference>
<evidence type="ECO:0000256" key="1">
    <source>
        <dbReference type="ARBA" id="ARBA00006581"/>
    </source>
</evidence>
<dbReference type="InterPro" id="IPR033704">
    <property type="entry name" value="dUTPase_trimeric"/>
</dbReference>
<gene>
    <name evidence="7" type="ORF">A3C93_01875</name>
</gene>
<dbReference type="InterPro" id="IPR036157">
    <property type="entry name" value="dUTPase-like_sf"/>
</dbReference>
<dbReference type="InterPro" id="IPR029054">
    <property type="entry name" value="dUTPase-like"/>
</dbReference>
<dbReference type="Proteomes" id="UP000178636">
    <property type="component" value="Unassembled WGS sequence"/>
</dbReference>
<dbReference type="InterPro" id="IPR008181">
    <property type="entry name" value="dUTPase"/>
</dbReference>